<evidence type="ECO:0000313" key="3">
    <source>
        <dbReference type="Proteomes" id="UP001500503"/>
    </source>
</evidence>
<dbReference type="PROSITE" id="PS51257">
    <property type="entry name" value="PROKAR_LIPOPROTEIN"/>
    <property type="match status" value="1"/>
</dbReference>
<accession>A0ABP8R7F0</accession>
<reference evidence="3" key="1">
    <citation type="journal article" date="2019" name="Int. J. Syst. Evol. Microbiol.">
        <title>The Global Catalogue of Microorganisms (GCM) 10K type strain sequencing project: providing services to taxonomists for standard genome sequencing and annotation.</title>
        <authorList>
            <consortium name="The Broad Institute Genomics Platform"/>
            <consortium name="The Broad Institute Genome Sequencing Center for Infectious Disease"/>
            <person name="Wu L."/>
            <person name="Ma J."/>
        </authorList>
    </citation>
    <scope>NUCLEOTIDE SEQUENCE [LARGE SCALE GENOMIC DNA]</scope>
    <source>
        <strain evidence="3">JCM 17933</strain>
    </source>
</reference>
<evidence type="ECO:0000256" key="1">
    <source>
        <dbReference type="SAM" id="MobiDB-lite"/>
    </source>
</evidence>
<protein>
    <recommendedName>
        <fullName evidence="4">Lipoprotein</fullName>
    </recommendedName>
</protein>
<comment type="caution">
    <text evidence="2">The sequence shown here is derived from an EMBL/GenBank/DDBJ whole genome shotgun (WGS) entry which is preliminary data.</text>
</comment>
<name>A0ABP8R7F0_9ACTN</name>
<dbReference type="Proteomes" id="UP001500503">
    <property type="component" value="Unassembled WGS sequence"/>
</dbReference>
<dbReference type="EMBL" id="BAABHF010000065">
    <property type="protein sequence ID" value="GAA4520239.1"/>
    <property type="molecule type" value="Genomic_DNA"/>
</dbReference>
<gene>
    <name evidence="2" type="ORF">GCM10023191_096890</name>
</gene>
<evidence type="ECO:0008006" key="4">
    <source>
        <dbReference type="Google" id="ProtNLM"/>
    </source>
</evidence>
<feature type="region of interest" description="Disordered" evidence="1">
    <location>
        <begin position="146"/>
        <end position="168"/>
    </location>
</feature>
<keyword evidence="3" id="KW-1185">Reference proteome</keyword>
<proteinExistence type="predicted"/>
<feature type="compositionally biased region" description="Low complexity" evidence="1">
    <location>
        <begin position="151"/>
        <end position="162"/>
    </location>
</feature>
<evidence type="ECO:0000313" key="2">
    <source>
        <dbReference type="EMBL" id="GAA4520239.1"/>
    </source>
</evidence>
<sequence length="168" mass="17459">MRRLVAGLLTLPLLAGCGVRPTGVVYAGEPPVATASASSRSQVFFLLRGFPIPVGRAVSPWDAQQVFDELLRGPTSAERAKGLTTELTGVKQITVRDLGGRALFIETVPPMPKLLGPAYTQIYCTGLMLPERPSVKLALADAAGYPSPDCSDAAGSPGGAAPMPSPTE</sequence>
<organism evidence="2 3">
    <name type="scientific">Actinoallomurus oryzae</name>
    <dbReference type="NCBI Taxonomy" id="502180"/>
    <lineage>
        <taxon>Bacteria</taxon>
        <taxon>Bacillati</taxon>
        <taxon>Actinomycetota</taxon>
        <taxon>Actinomycetes</taxon>
        <taxon>Streptosporangiales</taxon>
        <taxon>Thermomonosporaceae</taxon>
        <taxon>Actinoallomurus</taxon>
    </lineage>
</organism>
<dbReference type="RefSeq" id="WP_345475418.1">
    <property type="nucleotide sequence ID" value="NZ_BAABHF010000065.1"/>
</dbReference>